<feature type="chain" id="PRO_5020244103" evidence="2">
    <location>
        <begin position="21"/>
        <end position="394"/>
    </location>
</feature>
<reference evidence="3 4" key="2">
    <citation type="journal article" date="2019" name="G3 (Bethesda)">
        <title>Hybrid Assembly of the Genome of the Entomopathogenic Nematode Steinernema carpocapsae Identifies the X-Chromosome.</title>
        <authorList>
            <person name="Serra L."/>
            <person name="Macchietto M."/>
            <person name="Macias-Munoz A."/>
            <person name="McGill C.J."/>
            <person name="Rodriguez I.M."/>
            <person name="Rodriguez B."/>
            <person name="Murad R."/>
            <person name="Mortazavi A."/>
        </authorList>
    </citation>
    <scope>NUCLEOTIDE SEQUENCE [LARGE SCALE GENOMIC DNA]</scope>
    <source>
        <strain evidence="3 4">ALL</strain>
    </source>
</reference>
<dbReference type="EMBL" id="AZBU02000003">
    <property type="protein sequence ID" value="TKR87804.1"/>
    <property type="molecule type" value="Genomic_DNA"/>
</dbReference>
<proteinExistence type="predicted"/>
<keyword evidence="4" id="KW-1185">Reference proteome</keyword>
<feature type="signal peptide" evidence="2">
    <location>
        <begin position="1"/>
        <end position="20"/>
    </location>
</feature>
<gene>
    <name evidence="3" type="ORF">L596_012147</name>
</gene>
<protein>
    <submittedName>
        <fullName evidence="3">Uncharacterized protein</fullName>
    </submittedName>
</protein>
<keyword evidence="1" id="KW-0472">Membrane</keyword>
<comment type="caution">
    <text evidence="3">The sequence shown here is derived from an EMBL/GenBank/DDBJ whole genome shotgun (WGS) entry which is preliminary data.</text>
</comment>
<evidence type="ECO:0000256" key="2">
    <source>
        <dbReference type="SAM" id="SignalP"/>
    </source>
</evidence>
<name>A0A4U5NX28_STECR</name>
<dbReference type="AlphaFoldDB" id="A0A4U5NX28"/>
<keyword evidence="1" id="KW-0812">Transmembrane</keyword>
<keyword evidence="2" id="KW-0732">Signal</keyword>
<dbReference type="Proteomes" id="UP000298663">
    <property type="component" value="Unassembled WGS sequence"/>
</dbReference>
<evidence type="ECO:0000313" key="3">
    <source>
        <dbReference type="EMBL" id="TKR87804.1"/>
    </source>
</evidence>
<evidence type="ECO:0000313" key="4">
    <source>
        <dbReference type="Proteomes" id="UP000298663"/>
    </source>
</evidence>
<organism evidence="3 4">
    <name type="scientific">Steinernema carpocapsae</name>
    <name type="common">Entomopathogenic nematode</name>
    <dbReference type="NCBI Taxonomy" id="34508"/>
    <lineage>
        <taxon>Eukaryota</taxon>
        <taxon>Metazoa</taxon>
        <taxon>Ecdysozoa</taxon>
        <taxon>Nematoda</taxon>
        <taxon>Chromadorea</taxon>
        <taxon>Rhabditida</taxon>
        <taxon>Tylenchina</taxon>
        <taxon>Panagrolaimomorpha</taxon>
        <taxon>Strongyloidoidea</taxon>
        <taxon>Steinernematidae</taxon>
        <taxon>Steinernema</taxon>
    </lineage>
</organism>
<accession>A0A4U5NX28</accession>
<sequence>MPNVSSIFPLILCFARAVTAVLDSANESCSPENHRTQLHFHSDLIYIVTADCRLHVFRSWDAGMPLDVVKPETKLGISPCGPDSKMIHFIHRRHQMPPILVVIVKHSTQKYSLLEIDLKEKLGERQNASVALKDQIGVNTTKQIEFSRPLSSCTFVDAQLLCFWVDGDRKRVFQQKFHFNESDCTYSQRHTDRVRQNQEAKVGQKHHRQCLGSSLNTLRVPLRSLITGWLYRISDQAFLARGQKRKHLHRIHAAEGELKSLASMGKTVLLSTVCKANKGCKYFMNFLQIKASVSHACVFYSIKPVIVGLLIDVRRNYVALQPERLVDMEEEINRFEALIVLASAVFASLAGFLGSAVVHESRTNEQKMETEKWMKALWRRFSKKSDEENAVGNV</sequence>
<reference evidence="3 4" key="1">
    <citation type="journal article" date="2015" name="Genome Biol.">
        <title>Comparative genomics of Steinernema reveals deeply conserved gene regulatory networks.</title>
        <authorList>
            <person name="Dillman A.R."/>
            <person name="Macchietto M."/>
            <person name="Porter C.F."/>
            <person name="Rogers A."/>
            <person name="Williams B."/>
            <person name="Antoshechkin I."/>
            <person name="Lee M.M."/>
            <person name="Goodwin Z."/>
            <person name="Lu X."/>
            <person name="Lewis E.E."/>
            <person name="Goodrich-Blair H."/>
            <person name="Stock S.P."/>
            <person name="Adams B.J."/>
            <person name="Sternberg P.W."/>
            <person name="Mortazavi A."/>
        </authorList>
    </citation>
    <scope>NUCLEOTIDE SEQUENCE [LARGE SCALE GENOMIC DNA]</scope>
    <source>
        <strain evidence="3 4">ALL</strain>
    </source>
</reference>
<feature type="transmembrane region" description="Helical" evidence="1">
    <location>
        <begin position="337"/>
        <end position="358"/>
    </location>
</feature>
<keyword evidence="1" id="KW-1133">Transmembrane helix</keyword>
<evidence type="ECO:0000256" key="1">
    <source>
        <dbReference type="SAM" id="Phobius"/>
    </source>
</evidence>